<name>A0A8S3A4Q0_9BILA</name>
<sequence>LIEPKRPLLQEFLVKMKVIFDNEEEEEQSDDGDDDDSHDSNGCNMEDFFEISLHPELAAVQPAAALIAPQVQLNESIDILLFDKIQTSLESCSYSIEILKQLW</sequence>
<evidence type="ECO:0000313" key="2">
    <source>
        <dbReference type="EMBL" id="CAF4685401.1"/>
    </source>
</evidence>
<accession>A0A8S3A4Q0</accession>
<comment type="caution">
    <text evidence="2">The sequence shown here is derived from an EMBL/GenBank/DDBJ whole genome shotgun (WGS) entry which is preliminary data.</text>
</comment>
<dbReference type="Proteomes" id="UP000681722">
    <property type="component" value="Unassembled WGS sequence"/>
</dbReference>
<feature type="compositionally biased region" description="Acidic residues" evidence="1">
    <location>
        <begin position="23"/>
        <end position="37"/>
    </location>
</feature>
<protein>
    <submittedName>
        <fullName evidence="2">Uncharacterized protein</fullName>
    </submittedName>
</protein>
<feature type="non-terminal residue" evidence="2">
    <location>
        <position position="1"/>
    </location>
</feature>
<feature type="region of interest" description="Disordered" evidence="1">
    <location>
        <begin position="23"/>
        <end position="44"/>
    </location>
</feature>
<gene>
    <name evidence="2" type="ORF">SRO942_LOCUS51149</name>
</gene>
<evidence type="ECO:0000313" key="3">
    <source>
        <dbReference type="Proteomes" id="UP000681722"/>
    </source>
</evidence>
<dbReference type="EMBL" id="CAJOBC010155780">
    <property type="protein sequence ID" value="CAF4685401.1"/>
    <property type="molecule type" value="Genomic_DNA"/>
</dbReference>
<feature type="non-terminal residue" evidence="2">
    <location>
        <position position="103"/>
    </location>
</feature>
<reference evidence="2" key="1">
    <citation type="submission" date="2021-02" db="EMBL/GenBank/DDBJ databases">
        <authorList>
            <person name="Nowell W R."/>
        </authorList>
    </citation>
    <scope>NUCLEOTIDE SEQUENCE</scope>
</reference>
<dbReference type="AlphaFoldDB" id="A0A8S3A4Q0"/>
<proteinExistence type="predicted"/>
<organism evidence="2 3">
    <name type="scientific">Didymodactylos carnosus</name>
    <dbReference type="NCBI Taxonomy" id="1234261"/>
    <lineage>
        <taxon>Eukaryota</taxon>
        <taxon>Metazoa</taxon>
        <taxon>Spiralia</taxon>
        <taxon>Gnathifera</taxon>
        <taxon>Rotifera</taxon>
        <taxon>Eurotatoria</taxon>
        <taxon>Bdelloidea</taxon>
        <taxon>Philodinida</taxon>
        <taxon>Philodinidae</taxon>
        <taxon>Didymodactylos</taxon>
    </lineage>
</organism>
<evidence type="ECO:0000256" key="1">
    <source>
        <dbReference type="SAM" id="MobiDB-lite"/>
    </source>
</evidence>